<accession>A0A2Z3HU38</accession>
<keyword evidence="1" id="KW-0732">Signal</keyword>
<evidence type="ECO:0000313" key="4">
    <source>
        <dbReference type="Proteomes" id="UP000247763"/>
    </source>
</evidence>
<dbReference type="OrthoDB" id="9811671at2"/>
<reference evidence="4" key="1">
    <citation type="submission" date="2018-05" db="EMBL/GenBank/DDBJ databases">
        <title>Genome sequencing of Phenylobacterium sp. HYN0004.</title>
        <authorList>
            <person name="Yi H."/>
            <person name="Baek C."/>
        </authorList>
    </citation>
    <scope>NUCLEOTIDE SEQUENCE [LARGE SCALE GENOMIC DNA]</scope>
    <source>
        <strain evidence="4">HYN0004</strain>
    </source>
</reference>
<organism evidence="3 4">
    <name type="scientific">Phenylobacterium parvum</name>
    <dbReference type="NCBI Taxonomy" id="2201350"/>
    <lineage>
        <taxon>Bacteria</taxon>
        <taxon>Pseudomonadati</taxon>
        <taxon>Pseudomonadota</taxon>
        <taxon>Alphaproteobacteria</taxon>
        <taxon>Caulobacterales</taxon>
        <taxon>Caulobacteraceae</taxon>
        <taxon>Phenylobacterium</taxon>
    </lineage>
</organism>
<keyword evidence="4" id="KW-1185">Reference proteome</keyword>
<feature type="chain" id="PRO_5016332465" evidence="1">
    <location>
        <begin position="35"/>
        <end position="155"/>
    </location>
</feature>
<dbReference type="KEGG" id="phb:HYN04_03425"/>
<protein>
    <submittedName>
        <fullName evidence="3">DUF2147 domain-containing protein</fullName>
    </submittedName>
</protein>
<dbReference type="RefSeq" id="WP_110449460.1">
    <property type="nucleotide sequence ID" value="NZ_CP029479.1"/>
</dbReference>
<dbReference type="InterPro" id="IPR019223">
    <property type="entry name" value="DUF2147"/>
</dbReference>
<evidence type="ECO:0000259" key="2">
    <source>
        <dbReference type="Pfam" id="PF09917"/>
    </source>
</evidence>
<feature type="domain" description="DUF2147" evidence="2">
    <location>
        <begin position="40"/>
        <end position="152"/>
    </location>
</feature>
<feature type="signal peptide" evidence="1">
    <location>
        <begin position="1"/>
        <end position="34"/>
    </location>
</feature>
<proteinExistence type="predicted"/>
<dbReference type="PANTHER" id="PTHR36919:SF2">
    <property type="entry name" value="BLL6627 PROTEIN"/>
    <property type="match status" value="1"/>
</dbReference>
<dbReference type="PANTHER" id="PTHR36919">
    <property type="entry name" value="BLR1215 PROTEIN"/>
    <property type="match status" value="1"/>
</dbReference>
<dbReference type="AlphaFoldDB" id="A0A2Z3HU38"/>
<dbReference type="EMBL" id="CP029479">
    <property type="protein sequence ID" value="AWM76891.1"/>
    <property type="molecule type" value="Genomic_DNA"/>
</dbReference>
<dbReference type="Pfam" id="PF09917">
    <property type="entry name" value="DUF2147"/>
    <property type="match status" value="1"/>
</dbReference>
<sequence length="155" mass="15993">MPRPVVSAIRAPVIAGLCAAAASALLLTASAAAAAQSPVGTWYTQDRSAKVRIAPCGQKLCGQIVWARDRASGSAAAARDTANPDPALRSRPIIGLQIIRDFSPAGPGKWGGGKIYDPNSGRTYASKMSLSSQGVLKVEGCVSVICQAQTWTQAD</sequence>
<dbReference type="Proteomes" id="UP000247763">
    <property type="component" value="Chromosome"/>
</dbReference>
<gene>
    <name evidence="3" type="ORF">HYN04_03425</name>
</gene>
<evidence type="ECO:0000256" key="1">
    <source>
        <dbReference type="SAM" id="SignalP"/>
    </source>
</evidence>
<dbReference type="Gene3D" id="2.40.128.520">
    <property type="match status" value="1"/>
</dbReference>
<name>A0A2Z3HU38_9CAUL</name>
<evidence type="ECO:0000313" key="3">
    <source>
        <dbReference type="EMBL" id="AWM76891.1"/>
    </source>
</evidence>